<dbReference type="Pfam" id="PF13503">
    <property type="entry name" value="DUF4123"/>
    <property type="match status" value="1"/>
</dbReference>
<proteinExistence type="predicted"/>
<comment type="caution">
    <text evidence="2">The sequence shown here is derived from an EMBL/GenBank/DDBJ whole genome shotgun (WGS) entry which is preliminary data.</text>
</comment>
<dbReference type="RefSeq" id="WP_238713426.1">
    <property type="nucleotide sequence ID" value="NZ_JAEPBH010000016.1"/>
</dbReference>
<keyword evidence="3" id="KW-1185">Reference proteome</keyword>
<evidence type="ECO:0000313" key="2">
    <source>
        <dbReference type="EMBL" id="MBK4715190.1"/>
    </source>
</evidence>
<accession>A0A8K0V4X3</accession>
<gene>
    <name evidence="2" type="ORF">JJB97_07590</name>
</gene>
<dbReference type="Proteomes" id="UP000659047">
    <property type="component" value="Unassembled WGS sequence"/>
</dbReference>
<feature type="domain" description="DUF4123" evidence="1">
    <location>
        <begin position="21"/>
        <end position="145"/>
    </location>
</feature>
<dbReference type="InterPro" id="IPR025391">
    <property type="entry name" value="DUF4123"/>
</dbReference>
<reference evidence="2" key="1">
    <citation type="submission" date="2021-01" db="EMBL/GenBank/DDBJ databases">
        <title>Intestinitalea alba gen. nov., sp. nov., a novel genus of the family Enterobacteriaceae, isolated from the gut of the plastic-eating mealworm Tenebrio molitor L.</title>
        <authorList>
            <person name="Yang Y."/>
        </authorList>
    </citation>
    <scope>NUCLEOTIDE SEQUENCE</scope>
    <source>
        <strain evidence="2">BIT-L3</strain>
    </source>
</reference>
<organism evidence="2 3">
    <name type="scientific">Tenebrionibacter intestinalis</name>
    <dbReference type="NCBI Taxonomy" id="2799638"/>
    <lineage>
        <taxon>Bacteria</taxon>
        <taxon>Pseudomonadati</taxon>
        <taxon>Pseudomonadota</taxon>
        <taxon>Gammaproteobacteria</taxon>
        <taxon>Enterobacterales</taxon>
        <taxon>Enterobacteriaceae</taxon>
        <taxon>Tenebrionibacter/Tenebrionicola group</taxon>
        <taxon>Tenebrionibacter</taxon>
    </lineage>
</organism>
<evidence type="ECO:0000259" key="1">
    <source>
        <dbReference type="Pfam" id="PF13503"/>
    </source>
</evidence>
<sequence>MGSKWLEKLQASCEGLKADALFILVDQTGSNMSLVSSLNTFQPPLEWCFLFEGLPEEAMEEDAPLLIQLSLSRPLERLWLAGLLAAPVWQERILLLCSRWPFVKLAACLKQCVDAQWEGRGGILRFYDPRLFPLLMSTVLDERQRAYLLAPALFWSWQDRDGKLRMLPGEEKAPDGDESLKIDLSDAQIEKLLCVGDTNLFILHNGGTESYRLSEEQLFMRCYNAMLEANERGLIIDAQRDAHVAATLTPWRKVDDGVTQ</sequence>
<dbReference type="EMBL" id="JAEPBH010000016">
    <property type="protein sequence ID" value="MBK4715190.1"/>
    <property type="molecule type" value="Genomic_DNA"/>
</dbReference>
<name>A0A8K0V4X3_9ENTR</name>
<dbReference type="AlphaFoldDB" id="A0A8K0V4X3"/>
<evidence type="ECO:0000313" key="3">
    <source>
        <dbReference type="Proteomes" id="UP000659047"/>
    </source>
</evidence>
<protein>
    <submittedName>
        <fullName evidence="2">DUF4123 domain-containing protein</fullName>
    </submittedName>
</protein>